<dbReference type="Gene3D" id="1.20.1250.20">
    <property type="entry name" value="MFS general substrate transporter like domains"/>
    <property type="match status" value="1"/>
</dbReference>
<feature type="transmembrane region" description="Helical" evidence="7">
    <location>
        <begin position="12"/>
        <end position="39"/>
    </location>
</feature>
<dbReference type="PROSITE" id="PS50850">
    <property type="entry name" value="MFS"/>
    <property type="match status" value="1"/>
</dbReference>
<protein>
    <recommendedName>
        <fullName evidence="8">Major facilitator superfamily (MFS) profile domain-containing protein</fullName>
    </recommendedName>
</protein>
<feature type="transmembrane region" description="Helical" evidence="7">
    <location>
        <begin position="434"/>
        <end position="456"/>
    </location>
</feature>
<proteinExistence type="predicted"/>
<evidence type="ECO:0000256" key="6">
    <source>
        <dbReference type="SAM" id="MobiDB-lite"/>
    </source>
</evidence>
<evidence type="ECO:0000313" key="9">
    <source>
        <dbReference type="EMBL" id="CAK7921302.1"/>
    </source>
</evidence>
<feature type="transmembrane region" description="Helical" evidence="7">
    <location>
        <begin position="89"/>
        <end position="108"/>
    </location>
</feature>
<dbReference type="InterPro" id="IPR020846">
    <property type="entry name" value="MFS_dom"/>
</dbReference>
<keyword evidence="10" id="KW-1185">Reference proteome</keyword>
<sequence length="528" mass="59525">MAISFREQFRGFPIWQMFIICVIRFSEPIAFSSLFPYIYFMIRDFKIADREEDISKYSGYLASSFAFAQFLFAVHWGKLADRKFGRKPILLAGLLGTSISLIIFGFSTNYYMALAARSLAGALNGNISVLRTMIGEIATERRHQGVAFSTLPLLFNFGSVIGPLIGGSSYFTRPKKENPYQSNSLESFHDRFLNKHPYALSNIVVACFLWFSFTCGVLFLEETHEKFKYRRDIGVDLGDKLLYSLGITPPTRPWSPAYKQQGTYDEPDEISPLIIPDIDEEEEEEQGNQERGEESGEHSVEMIEKDDSVAFTPGVISAISSNFIISLHSITYNEFLPIFLASRNKPDALKFPFKIEGGLGYSASYIGNLFSSTGIVGTFIVLVIFPIIDRYLGSINGYRLSVSIFPTVYFLVPFTIFTLHSYNSWFPEWATPLMLYSLTSLKTLATATGMPQIMLINHRAAPKQHRAYVNGTTMSIIALARCTGPIVFGYLMSLGEKTSSGWIIWWSMSLLAMIGTIQSFFMEDLDDE</sequence>
<feature type="transmembrane region" description="Helical" evidence="7">
    <location>
        <begin position="400"/>
        <end position="422"/>
    </location>
</feature>
<feature type="compositionally biased region" description="Basic and acidic residues" evidence="6">
    <location>
        <begin position="288"/>
        <end position="299"/>
    </location>
</feature>
<keyword evidence="4 7" id="KW-1133">Transmembrane helix</keyword>
<feature type="transmembrane region" description="Helical" evidence="7">
    <location>
        <begin position="369"/>
        <end position="388"/>
    </location>
</feature>
<feature type="transmembrane region" description="Helical" evidence="7">
    <location>
        <begin position="503"/>
        <end position="522"/>
    </location>
</feature>
<feature type="transmembrane region" description="Helical" evidence="7">
    <location>
        <begin position="468"/>
        <end position="491"/>
    </location>
</feature>
<feature type="transmembrane region" description="Helical" evidence="7">
    <location>
        <begin position="59"/>
        <end position="77"/>
    </location>
</feature>
<evidence type="ECO:0000256" key="1">
    <source>
        <dbReference type="ARBA" id="ARBA00004141"/>
    </source>
</evidence>
<dbReference type="EMBL" id="OZ004260">
    <property type="protein sequence ID" value="CAK7921302.1"/>
    <property type="molecule type" value="Genomic_DNA"/>
</dbReference>
<dbReference type="CDD" id="cd17330">
    <property type="entry name" value="MFS_SLC46_TetA_like"/>
    <property type="match status" value="1"/>
</dbReference>
<evidence type="ECO:0000256" key="7">
    <source>
        <dbReference type="SAM" id="Phobius"/>
    </source>
</evidence>
<dbReference type="Proteomes" id="UP001497600">
    <property type="component" value="Chromosome H"/>
</dbReference>
<feature type="region of interest" description="Disordered" evidence="6">
    <location>
        <begin position="280"/>
        <end position="299"/>
    </location>
</feature>
<evidence type="ECO:0000256" key="3">
    <source>
        <dbReference type="ARBA" id="ARBA00022692"/>
    </source>
</evidence>
<feature type="transmembrane region" description="Helical" evidence="7">
    <location>
        <begin position="198"/>
        <end position="220"/>
    </location>
</feature>
<evidence type="ECO:0000256" key="4">
    <source>
        <dbReference type="ARBA" id="ARBA00022989"/>
    </source>
</evidence>
<keyword evidence="3 7" id="KW-0812">Transmembrane</keyword>
<dbReference type="Pfam" id="PF07690">
    <property type="entry name" value="MFS_1"/>
    <property type="match status" value="1"/>
</dbReference>
<dbReference type="PANTHER" id="PTHR23504">
    <property type="entry name" value="MAJOR FACILITATOR SUPERFAMILY DOMAIN-CONTAINING PROTEIN 10"/>
    <property type="match status" value="1"/>
</dbReference>
<keyword evidence="5 7" id="KW-0472">Membrane</keyword>
<dbReference type="InterPro" id="IPR001958">
    <property type="entry name" value="Tet-R_TetA/multi-R_MdtG-like"/>
</dbReference>
<evidence type="ECO:0000313" key="10">
    <source>
        <dbReference type="Proteomes" id="UP001497600"/>
    </source>
</evidence>
<dbReference type="SUPFAM" id="SSF103473">
    <property type="entry name" value="MFS general substrate transporter"/>
    <property type="match status" value="1"/>
</dbReference>
<evidence type="ECO:0000256" key="2">
    <source>
        <dbReference type="ARBA" id="ARBA00022448"/>
    </source>
</evidence>
<feature type="transmembrane region" description="Helical" evidence="7">
    <location>
        <begin position="146"/>
        <end position="165"/>
    </location>
</feature>
<evidence type="ECO:0000256" key="5">
    <source>
        <dbReference type="ARBA" id="ARBA00023136"/>
    </source>
</evidence>
<feature type="domain" description="Major facilitator superfamily (MFS) profile" evidence="8">
    <location>
        <begin position="16"/>
        <end position="527"/>
    </location>
</feature>
<evidence type="ECO:0000259" key="8">
    <source>
        <dbReference type="PROSITE" id="PS50850"/>
    </source>
</evidence>
<gene>
    <name evidence="9" type="ORF">CAAN4_H12596</name>
</gene>
<feature type="transmembrane region" description="Helical" evidence="7">
    <location>
        <begin position="309"/>
        <end position="330"/>
    </location>
</feature>
<keyword evidence="2" id="KW-0813">Transport</keyword>
<dbReference type="PANTHER" id="PTHR23504:SF15">
    <property type="entry name" value="MAJOR FACILITATOR SUPERFAMILY (MFS) PROFILE DOMAIN-CONTAINING PROTEIN"/>
    <property type="match status" value="1"/>
</dbReference>
<dbReference type="PRINTS" id="PR01035">
    <property type="entry name" value="TCRTETA"/>
</dbReference>
<organism evidence="9 10">
    <name type="scientific">[Candida] anglica</name>
    <dbReference type="NCBI Taxonomy" id="148631"/>
    <lineage>
        <taxon>Eukaryota</taxon>
        <taxon>Fungi</taxon>
        <taxon>Dikarya</taxon>
        <taxon>Ascomycota</taxon>
        <taxon>Saccharomycotina</taxon>
        <taxon>Pichiomycetes</taxon>
        <taxon>Debaryomycetaceae</taxon>
        <taxon>Kurtzmaniella</taxon>
    </lineage>
</organism>
<comment type="subcellular location">
    <subcellularLocation>
        <location evidence="1">Membrane</location>
        <topology evidence="1">Multi-pass membrane protein</topology>
    </subcellularLocation>
</comment>
<dbReference type="InterPro" id="IPR011701">
    <property type="entry name" value="MFS"/>
</dbReference>
<accession>A0ABP0ENZ8</accession>
<reference evidence="9 10" key="1">
    <citation type="submission" date="2024-01" db="EMBL/GenBank/DDBJ databases">
        <authorList>
            <consortium name="Genoscope - CEA"/>
            <person name="William W."/>
        </authorList>
    </citation>
    <scope>NUCLEOTIDE SEQUENCE [LARGE SCALE GENOMIC DNA]</scope>
    <source>
        <strain evidence="9 10">29B2s-10</strain>
    </source>
</reference>
<dbReference type="InterPro" id="IPR036259">
    <property type="entry name" value="MFS_trans_sf"/>
</dbReference>
<name>A0ABP0ENZ8_9ASCO</name>